<feature type="binding site" evidence="14">
    <location>
        <position position="98"/>
    </location>
    <ligand>
        <name>Ca(2+)</name>
        <dbReference type="ChEBI" id="CHEBI:29108"/>
        <label>1</label>
    </ligand>
</feature>
<dbReference type="GO" id="GO:0005576">
    <property type="term" value="C:extracellular region"/>
    <property type="evidence" value="ECO:0007669"/>
    <property type="project" value="UniProtKB-SubCell"/>
</dbReference>
<feature type="disulfide bond" evidence="16">
    <location>
        <begin position="45"/>
        <end position="125"/>
    </location>
</feature>
<evidence type="ECO:0000256" key="3">
    <source>
        <dbReference type="ARBA" id="ARBA00006873"/>
    </source>
</evidence>
<comment type="cofactor">
    <cofactor evidence="14 17">
        <name>Ca(2+)</name>
        <dbReference type="ChEBI" id="CHEBI:29108"/>
    </cofactor>
    <text evidence="14 17">Binds 2 calcium ions per subunit.</text>
</comment>
<evidence type="ECO:0000256" key="2">
    <source>
        <dbReference type="ARBA" id="ARBA00002322"/>
    </source>
</evidence>
<evidence type="ECO:0000256" key="1">
    <source>
        <dbReference type="ARBA" id="ARBA00000189"/>
    </source>
</evidence>
<keyword evidence="14 17" id="KW-0106">Calcium</keyword>
<dbReference type="Pfam" id="PF00141">
    <property type="entry name" value="peroxidase"/>
    <property type="match status" value="1"/>
</dbReference>
<dbReference type="InterPro" id="IPR002016">
    <property type="entry name" value="Haem_peroxidase"/>
</dbReference>
<feature type="binding site" evidence="14">
    <location>
        <position position="84"/>
    </location>
    <ligand>
        <name>Ca(2+)</name>
        <dbReference type="ChEBI" id="CHEBI:29108"/>
        <label>1</label>
    </ligand>
</feature>
<dbReference type="PRINTS" id="PR00458">
    <property type="entry name" value="PEROXIDASE"/>
</dbReference>
<evidence type="ECO:0000256" key="10">
    <source>
        <dbReference type="ARBA" id="ARBA00023157"/>
    </source>
</evidence>
<comment type="catalytic activity">
    <reaction evidence="1 17">
        <text>2 a phenolic donor + H2O2 = 2 a phenolic radical donor + 2 H2O</text>
        <dbReference type="Rhea" id="RHEA:56136"/>
        <dbReference type="ChEBI" id="CHEBI:15377"/>
        <dbReference type="ChEBI" id="CHEBI:16240"/>
        <dbReference type="ChEBI" id="CHEBI:139520"/>
        <dbReference type="ChEBI" id="CHEBI:139521"/>
        <dbReference type="EC" id="1.11.1.7"/>
    </reaction>
</comment>
<evidence type="ECO:0000256" key="14">
    <source>
        <dbReference type="PIRSR" id="PIRSR600823-3"/>
    </source>
</evidence>
<dbReference type="PANTHER" id="PTHR31388:SF144">
    <property type="entry name" value="PEROXIDASE 67-RELATED"/>
    <property type="match status" value="1"/>
</dbReference>
<dbReference type="PROSITE" id="PS50873">
    <property type="entry name" value="PEROXIDASE_4"/>
    <property type="match status" value="1"/>
</dbReference>
<evidence type="ECO:0000256" key="9">
    <source>
        <dbReference type="ARBA" id="ARBA00023004"/>
    </source>
</evidence>
<feature type="binding site" evidence="14">
    <location>
        <position position="86"/>
    </location>
    <ligand>
        <name>Ca(2+)</name>
        <dbReference type="ChEBI" id="CHEBI:29108"/>
        <label>1</label>
    </ligand>
</feature>
<keyword evidence="8 17" id="KW-0560">Oxidoreductase</keyword>
<dbReference type="Gene3D" id="1.10.420.10">
    <property type="entry name" value="Peroxidase, domain 2"/>
    <property type="match status" value="1"/>
</dbReference>
<feature type="site" description="Transition state stabilizer" evidence="15">
    <location>
        <position position="72"/>
    </location>
</feature>
<name>A0A176WEB6_MARPO</name>
<feature type="binding site" description="axial binding residue" evidence="14">
    <location>
        <position position="203"/>
    </location>
    <ligand>
        <name>heme b</name>
        <dbReference type="ChEBI" id="CHEBI:60344"/>
    </ligand>
    <ligandPart>
        <name>Fe</name>
        <dbReference type="ChEBI" id="CHEBI:18248"/>
    </ligandPart>
</feature>
<comment type="function">
    <text evidence="2">Removal of H(2)O(2), oxidation of toxic reductants, biosynthesis and degradation of lignin, suberization, auxin catabolism, response to environmental stresses such as wounding, pathogen attack and oxidative stress. These functions might be dependent on each isozyme/isoform in each plant tissue.</text>
</comment>
<feature type="binding site" evidence="14">
    <location>
        <position position="80"/>
    </location>
    <ligand>
        <name>Ca(2+)</name>
        <dbReference type="ChEBI" id="CHEBI:29108"/>
        <label>1</label>
    </ligand>
</feature>
<feature type="binding site" evidence="14">
    <location>
        <position position="204"/>
    </location>
    <ligand>
        <name>Ca(2+)</name>
        <dbReference type="ChEBI" id="CHEBI:29108"/>
        <label>2</label>
    </ligand>
</feature>
<evidence type="ECO:0000256" key="11">
    <source>
        <dbReference type="ARBA" id="ARBA00023324"/>
    </source>
</evidence>
<dbReference type="EMBL" id="LVLJ01001095">
    <property type="protein sequence ID" value="OAE31429.1"/>
    <property type="molecule type" value="Genomic_DNA"/>
</dbReference>
<dbReference type="EC" id="1.11.1.7" evidence="4 17"/>
<dbReference type="PRINTS" id="PR00461">
    <property type="entry name" value="PLPEROXIDASE"/>
</dbReference>
<feature type="binding site" evidence="13">
    <location>
        <position position="173"/>
    </location>
    <ligand>
        <name>substrate</name>
    </ligand>
</feature>
<dbReference type="GO" id="GO:0006979">
    <property type="term" value="P:response to oxidative stress"/>
    <property type="evidence" value="ECO:0007669"/>
    <property type="project" value="UniProtKB-UniRule"/>
</dbReference>
<proteinExistence type="inferred from homology"/>
<evidence type="ECO:0000259" key="18">
    <source>
        <dbReference type="PROSITE" id="PS50873"/>
    </source>
</evidence>
<dbReference type="SUPFAM" id="SSF48113">
    <property type="entry name" value="Heme-dependent peroxidases"/>
    <property type="match status" value="1"/>
</dbReference>
<keyword evidence="5 17" id="KW-0575">Peroxidase</keyword>
<evidence type="ECO:0000313" key="19">
    <source>
        <dbReference type="EMBL" id="OAE31429.1"/>
    </source>
</evidence>
<comment type="subcellular location">
    <subcellularLocation>
        <location evidence="17">Secreted</location>
    </subcellularLocation>
</comment>
<dbReference type="FunFam" id="1.10.420.10:FF:000001">
    <property type="entry name" value="Peroxidase"/>
    <property type="match status" value="1"/>
</dbReference>
<keyword evidence="17" id="KW-0964">Secreted</keyword>
<feature type="disulfide bond" evidence="16">
    <location>
        <begin position="131"/>
        <end position="332"/>
    </location>
</feature>
<feature type="disulfide bond" evidence="16">
    <location>
        <begin position="78"/>
        <end position="83"/>
    </location>
</feature>
<dbReference type="GO" id="GO:0140825">
    <property type="term" value="F:lactoperoxidase activity"/>
    <property type="evidence" value="ECO:0007669"/>
    <property type="project" value="UniProtKB-EC"/>
</dbReference>
<keyword evidence="6 17" id="KW-0349">Heme</keyword>
<dbReference type="InterPro" id="IPR033905">
    <property type="entry name" value="Secretory_peroxidase"/>
</dbReference>
<comment type="similarity">
    <text evidence="17">Belongs to the peroxidase family. Classical plant (class III) peroxidase subfamily.</text>
</comment>
<reference evidence="19" key="1">
    <citation type="submission" date="2016-03" db="EMBL/GenBank/DDBJ databases">
        <title>Mechanisms controlling the formation of the plant cell surface in tip-growing cells are functionally conserved among land plants.</title>
        <authorList>
            <person name="Honkanen S."/>
            <person name="Jones V.A."/>
            <person name="Morieri G."/>
            <person name="Champion C."/>
            <person name="Hetherington A.J."/>
            <person name="Kelly S."/>
            <person name="Saint-Marcoux D."/>
            <person name="Proust H."/>
            <person name="Prescott H."/>
            <person name="Dolan L."/>
        </authorList>
    </citation>
    <scope>NUCLEOTIDE SEQUENCE [LARGE SCALE GENOMIC DNA]</scope>
    <source>
        <tissue evidence="19">Whole gametophyte</tissue>
    </source>
</reference>
<organism evidence="19 20">
    <name type="scientific">Marchantia polymorpha subsp. ruderalis</name>
    <dbReference type="NCBI Taxonomy" id="1480154"/>
    <lineage>
        <taxon>Eukaryota</taxon>
        <taxon>Viridiplantae</taxon>
        <taxon>Streptophyta</taxon>
        <taxon>Embryophyta</taxon>
        <taxon>Marchantiophyta</taxon>
        <taxon>Marchantiopsida</taxon>
        <taxon>Marchantiidae</taxon>
        <taxon>Marchantiales</taxon>
        <taxon>Marchantiaceae</taxon>
        <taxon>Marchantia</taxon>
    </lineage>
</organism>
<evidence type="ECO:0000256" key="17">
    <source>
        <dbReference type="RuleBase" id="RU362060"/>
    </source>
</evidence>
<dbReference type="GO" id="GO:0046872">
    <property type="term" value="F:metal ion binding"/>
    <property type="evidence" value="ECO:0007669"/>
    <property type="project" value="UniProtKB-UniRule"/>
</dbReference>
<comment type="caution">
    <text evidence="19">The sequence shown here is derived from an EMBL/GenBank/DDBJ whole genome shotgun (WGS) entry which is preliminary data.</text>
</comment>
<dbReference type="GO" id="GO:0020037">
    <property type="term" value="F:heme binding"/>
    <property type="evidence" value="ECO:0007669"/>
    <property type="project" value="UniProtKB-UniRule"/>
</dbReference>
<feature type="binding site" evidence="14">
    <location>
        <position position="264"/>
    </location>
    <ligand>
        <name>Ca(2+)</name>
        <dbReference type="ChEBI" id="CHEBI:29108"/>
        <label>2</label>
    </ligand>
</feature>
<protein>
    <recommendedName>
        <fullName evidence="4 17">Peroxidase</fullName>
        <ecNumber evidence="4 17">1.11.1.7</ecNumber>
    </recommendedName>
</protein>
<dbReference type="PROSITE" id="PS00435">
    <property type="entry name" value="PEROXIDASE_1"/>
    <property type="match status" value="1"/>
</dbReference>
<keyword evidence="20" id="KW-1185">Reference proteome</keyword>
<feature type="domain" description="Plant heme peroxidase family profile" evidence="18">
    <location>
        <begin position="35"/>
        <end position="336"/>
    </location>
</feature>
<comment type="cofactor">
    <cofactor evidence="14 17">
        <name>heme b</name>
        <dbReference type="ChEBI" id="CHEBI:60344"/>
    </cofactor>
    <text evidence="14 17">Binds 1 heme b (iron(II)-protoporphyrin IX) group per subunit.</text>
</comment>
<evidence type="ECO:0000256" key="15">
    <source>
        <dbReference type="PIRSR" id="PIRSR600823-4"/>
    </source>
</evidence>
<sequence length="348" mass="38160">MMASKMYTRMLIVVVATLVFASLGDAYGYSGNHAGLRENYYSRNCPKAVSKISGLIKYYTKEDKSLPAALIRLHFHDCFVNGCDGSVLLDSTPTNLAEKDALPNKFSLRGFEIIDKVKEAIEEICPGVVSCSDILSLAARESISFKGGPRWRVPLGRRDSLSSIAEAANISLPIPTMNYDELVENFANVGLNERDMVILSGAHTLGEAHCAVVMPRLYNFPGSPDGVDPSLGRKYAETPKRKCPPGAELTLIPMAPSFGGQRFDGNYYRNIVSKQALFGSDNALSQDKDGRAIVSNSITSPKTFFREFGLSMEEMGRIAPLTGSQGEIRRKCSAVNPPAKYHRKSYEH</sequence>
<dbReference type="PANTHER" id="PTHR31388">
    <property type="entry name" value="PEROXIDASE 72-RELATED"/>
    <property type="match status" value="1"/>
</dbReference>
<dbReference type="FunFam" id="1.10.520.10:FF:000008">
    <property type="entry name" value="Peroxidase"/>
    <property type="match status" value="1"/>
</dbReference>
<evidence type="ECO:0000313" key="20">
    <source>
        <dbReference type="Proteomes" id="UP000077202"/>
    </source>
</evidence>
<dbReference type="Gene3D" id="1.10.520.10">
    <property type="match status" value="1"/>
</dbReference>
<keyword evidence="17" id="KW-0732">Signal</keyword>
<dbReference type="CDD" id="cd00693">
    <property type="entry name" value="secretory_peroxidase"/>
    <property type="match status" value="1"/>
</dbReference>
<evidence type="ECO:0000256" key="13">
    <source>
        <dbReference type="PIRSR" id="PIRSR600823-2"/>
    </source>
</evidence>
<comment type="similarity">
    <text evidence="3">Belongs to the peroxidase family. Ascorbate peroxidase subfamily.</text>
</comment>
<feature type="signal peptide" evidence="17">
    <location>
        <begin position="1"/>
        <end position="26"/>
    </location>
</feature>
<dbReference type="InterPro" id="IPR010255">
    <property type="entry name" value="Haem_peroxidase_sf"/>
</dbReference>
<evidence type="ECO:0000256" key="8">
    <source>
        <dbReference type="ARBA" id="ARBA00023002"/>
    </source>
</evidence>
<gene>
    <name evidence="19" type="ORF">AXG93_725s1180</name>
</gene>
<dbReference type="InterPro" id="IPR019793">
    <property type="entry name" value="Peroxidases_heam-ligand_BS"/>
</dbReference>
<keyword evidence="9 14" id="KW-0408">Iron</keyword>
<keyword evidence="11 17" id="KW-0376">Hydrogen peroxide</keyword>
<keyword evidence="7 14" id="KW-0479">Metal-binding</keyword>
<evidence type="ECO:0000256" key="6">
    <source>
        <dbReference type="ARBA" id="ARBA00022617"/>
    </source>
</evidence>
<evidence type="ECO:0000256" key="7">
    <source>
        <dbReference type="ARBA" id="ARBA00022723"/>
    </source>
</evidence>
<evidence type="ECO:0000256" key="16">
    <source>
        <dbReference type="PIRSR" id="PIRSR600823-5"/>
    </source>
</evidence>
<feature type="binding site" evidence="14">
    <location>
        <position position="77"/>
    </location>
    <ligand>
        <name>Ca(2+)</name>
        <dbReference type="ChEBI" id="CHEBI:29108"/>
        <label>1</label>
    </ligand>
</feature>
<evidence type="ECO:0000256" key="5">
    <source>
        <dbReference type="ARBA" id="ARBA00022559"/>
    </source>
</evidence>
<dbReference type="AlphaFoldDB" id="A0A176WEB6"/>
<feature type="active site" description="Proton acceptor" evidence="12">
    <location>
        <position position="76"/>
    </location>
</feature>
<feature type="disulfide bond" evidence="16">
    <location>
        <begin position="210"/>
        <end position="243"/>
    </location>
</feature>
<accession>A0A176WEB6</accession>
<evidence type="ECO:0000256" key="4">
    <source>
        <dbReference type="ARBA" id="ARBA00012313"/>
    </source>
</evidence>
<keyword evidence="10 16" id="KW-1015">Disulfide bond</keyword>
<dbReference type="GO" id="GO:0042744">
    <property type="term" value="P:hydrogen peroxide catabolic process"/>
    <property type="evidence" value="ECO:0007669"/>
    <property type="project" value="UniProtKB-KW"/>
</dbReference>
<dbReference type="Proteomes" id="UP000077202">
    <property type="component" value="Unassembled WGS sequence"/>
</dbReference>
<evidence type="ECO:0000256" key="12">
    <source>
        <dbReference type="PIRSR" id="PIRSR600823-1"/>
    </source>
</evidence>
<dbReference type="InterPro" id="IPR000823">
    <property type="entry name" value="Peroxidase_pln"/>
</dbReference>
<feature type="chain" id="PRO_5007948774" description="Peroxidase" evidence="17">
    <location>
        <begin position="27"/>
        <end position="348"/>
    </location>
</feature>
<feature type="binding site" evidence="14">
    <location>
        <position position="82"/>
    </location>
    <ligand>
        <name>Ca(2+)</name>
        <dbReference type="ChEBI" id="CHEBI:29108"/>
        <label>1</label>
    </ligand>
</feature>